<name>A0A1G1Z2J2_9BACT</name>
<evidence type="ECO:0000256" key="1">
    <source>
        <dbReference type="ARBA" id="ARBA00009479"/>
    </source>
</evidence>
<dbReference type="Pfam" id="PF09285">
    <property type="entry name" value="Elong-fact-P_C"/>
    <property type="match status" value="1"/>
</dbReference>
<dbReference type="Gene3D" id="2.40.50.140">
    <property type="entry name" value="Nucleic acid-binding proteins"/>
    <property type="match status" value="2"/>
</dbReference>
<dbReference type="GO" id="GO:0003746">
    <property type="term" value="F:translation elongation factor activity"/>
    <property type="evidence" value="ECO:0007669"/>
    <property type="project" value="TreeGrafter"/>
</dbReference>
<dbReference type="PANTHER" id="PTHR30053:SF12">
    <property type="entry name" value="ELONGATION FACTOR P (EF-P) FAMILY PROTEIN"/>
    <property type="match status" value="1"/>
</dbReference>
<dbReference type="PIRSF" id="PIRSF005901">
    <property type="entry name" value="EF-P"/>
    <property type="match status" value="1"/>
</dbReference>
<feature type="domain" description="Elongation factor P C-terminal" evidence="2">
    <location>
        <begin position="130"/>
        <end position="185"/>
    </location>
</feature>
<dbReference type="InterPro" id="IPR014722">
    <property type="entry name" value="Rib_uL2_dom2"/>
</dbReference>
<dbReference type="GO" id="GO:0005829">
    <property type="term" value="C:cytosol"/>
    <property type="evidence" value="ECO:0007669"/>
    <property type="project" value="UniProtKB-ARBA"/>
</dbReference>
<sequence>MLSYNELKPGTFIILEDKPWEVLEYAFLRMQQRKPVSKTKIRNMVTGAVQDRTFHQNDSIYEAEIEKKDLKYLYGHRNEHWFCYPIDPSKRFKIEEERLQNQLGYLKPNIILTALTFNGEVVGIKLPIKAEYKVTDAPPAIKGDTASGGNKAVTIESGAKVNVPLFIAVHDIIRVNTETGAYVERVEKA</sequence>
<protein>
    <recommendedName>
        <fullName evidence="2">Elongation factor P C-terminal domain-containing protein</fullName>
    </recommendedName>
</protein>
<reference evidence="3 4" key="1">
    <citation type="journal article" date="2016" name="Nat. Commun.">
        <title>Thousands of microbial genomes shed light on interconnected biogeochemical processes in an aquifer system.</title>
        <authorList>
            <person name="Anantharaman K."/>
            <person name="Brown C.T."/>
            <person name="Hug L.A."/>
            <person name="Sharon I."/>
            <person name="Castelle C.J."/>
            <person name="Probst A.J."/>
            <person name="Thomas B.C."/>
            <person name="Singh A."/>
            <person name="Wilkins M.J."/>
            <person name="Karaoz U."/>
            <person name="Brodie E.L."/>
            <person name="Williams K.H."/>
            <person name="Hubbard S.S."/>
            <person name="Banfield J.F."/>
        </authorList>
    </citation>
    <scope>NUCLEOTIDE SEQUENCE [LARGE SCALE GENOMIC DNA]</scope>
</reference>
<dbReference type="InterPro" id="IPR008991">
    <property type="entry name" value="Translation_prot_SH3-like_sf"/>
</dbReference>
<comment type="similarity">
    <text evidence="1">Belongs to the elongation factor P family.</text>
</comment>
<organism evidence="3 4">
    <name type="scientific">Candidatus Colwellbacteria bacterium RIFCSPHIGHO2_02_FULL_43_15</name>
    <dbReference type="NCBI Taxonomy" id="1797686"/>
    <lineage>
        <taxon>Bacteria</taxon>
        <taxon>Candidatus Colwelliibacteriota</taxon>
    </lineage>
</organism>
<dbReference type="SMART" id="SM00841">
    <property type="entry name" value="Elong-fact-P_C"/>
    <property type="match status" value="1"/>
</dbReference>
<dbReference type="InterPro" id="IPR012340">
    <property type="entry name" value="NA-bd_OB-fold"/>
</dbReference>
<accession>A0A1G1Z2J2</accession>
<gene>
    <name evidence="3" type="ORF">A3D47_01850</name>
</gene>
<dbReference type="GO" id="GO:0043043">
    <property type="term" value="P:peptide biosynthetic process"/>
    <property type="evidence" value="ECO:0007669"/>
    <property type="project" value="InterPro"/>
</dbReference>
<dbReference type="EMBL" id="MHIU01000006">
    <property type="protein sequence ID" value="OGY58090.1"/>
    <property type="molecule type" value="Genomic_DNA"/>
</dbReference>
<dbReference type="AlphaFoldDB" id="A0A1G1Z2J2"/>
<evidence type="ECO:0000313" key="4">
    <source>
        <dbReference type="Proteomes" id="UP000178651"/>
    </source>
</evidence>
<dbReference type="FunFam" id="2.40.50.140:FF:000004">
    <property type="entry name" value="Elongation factor P"/>
    <property type="match status" value="1"/>
</dbReference>
<dbReference type="Pfam" id="PF08207">
    <property type="entry name" value="EFP_N"/>
    <property type="match status" value="1"/>
</dbReference>
<proteinExistence type="inferred from homology"/>
<dbReference type="SUPFAM" id="SSF50249">
    <property type="entry name" value="Nucleic acid-binding proteins"/>
    <property type="match status" value="1"/>
</dbReference>
<evidence type="ECO:0000313" key="3">
    <source>
        <dbReference type="EMBL" id="OGY58090.1"/>
    </source>
</evidence>
<dbReference type="NCBIfam" id="NF001810">
    <property type="entry name" value="PRK00529.1"/>
    <property type="match status" value="1"/>
</dbReference>
<comment type="caution">
    <text evidence="3">The sequence shown here is derived from an EMBL/GenBank/DDBJ whole genome shotgun (WGS) entry which is preliminary data.</text>
</comment>
<dbReference type="SUPFAM" id="SSF50104">
    <property type="entry name" value="Translation proteins SH3-like domain"/>
    <property type="match status" value="1"/>
</dbReference>
<dbReference type="InterPro" id="IPR020599">
    <property type="entry name" value="Transl_elong_fac_P/YeiP"/>
</dbReference>
<dbReference type="InterPro" id="IPR015365">
    <property type="entry name" value="Elong-fact-P_C"/>
</dbReference>
<dbReference type="InterPro" id="IPR013185">
    <property type="entry name" value="Transl_elong_KOW-like"/>
</dbReference>
<dbReference type="CDD" id="cd05794">
    <property type="entry name" value="S1_EF-P_repeat_2"/>
    <property type="match status" value="1"/>
</dbReference>
<dbReference type="PANTHER" id="PTHR30053">
    <property type="entry name" value="ELONGATION FACTOR P"/>
    <property type="match status" value="1"/>
</dbReference>
<evidence type="ECO:0000259" key="2">
    <source>
        <dbReference type="SMART" id="SM00841"/>
    </source>
</evidence>
<dbReference type="Gene3D" id="2.30.30.30">
    <property type="match status" value="1"/>
</dbReference>
<dbReference type="Proteomes" id="UP000178651">
    <property type="component" value="Unassembled WGS sequence"/>
</dbReference>